<proteinExistence type="predicted"/>
<dbReference type="InterPro" id="IPR036180">
    <property type="entry name" value="Gelsolin-like_dom_sf"/>
</dbReference>
<dbReference type="GO" id="GO:0012505">
    <property type="term" value="C:endomembrane system"/>
    <property type="evidence" value="ECO:0007669"/>
    <property type="project" value="UniProtKB-SubCell"/>
</dbReference>
<evidence type="ECO:0000313" key="5">
    <source>
        <dbReference type="Proteomes" id="UP001529510"/>
    </source>
</evidence>
<gene>
    <name evidence="4" type="ORF">M9458_014859</name>
</gene>
<dbReference type="SUPFAM" id="SSF81811">
    <property type="entry name" value="Helical domain of Sec23/24"/>
    <property type="match status" value="1"/>
</dbReference>
<keyword evidence="5" id="KW-1185">Reference proteome</keyword>
<comment type="caution">
    <text evidence="4">The sequence shown here is derived from an EMBL/GenBank/DDBJ whole genome shotgun (WGS) entry which is preliminary data.</text>
</comment>
<evidence type="ECO:0000256" key="1">
    <source>
        <dbReference type="ARBA" id="ARBA00029433"/>
    </source>
</evidence>
<feature type="non-terminal residue" evidence="4">
    <location>
        <position position="1"/>
    </location>
</feature>
<feature type="domain" description="Sec23/Sec24 helical" evidence="3">
    <location>
        <begin position="2"/>
        <end position="41"/>
    </location>
</feature>
<reference evidence="4 5" key="1">
    <citation type="submission" date="2024-05" db="EMBL/GenBank/DDBJ databases">
        <title>Genome sequencing and assembly of Indian major carp, Cirrhinus mrigala (Hamilton, 1822).</title>
        <authorList>
            <person name="Mohindra V."/>
            <person name="Chowdhury L.M."/>
            <person name="Lal K."/>
            <person name="Jena J.K."/>
        </authorList>
    </citation>
    <scope>NUCLEOTIDE SEQUENCE [LARGE SCALE GENOMIC DNA]</scope>
    <source>
        <strain evidence="4">CM1030</strain>
        <tissue evidence="4">Blood</tissue>
    </source>
</reference>
<dbReference type="AlphaFoldDB" id="A0ABD0QPC7"/>
<evidence type="ECO:0000313" key="4">
    <source>
        <dbReference type="EMBL" id="KAL0187760.1"/>
    </source>
</evidence>
<feature type="region of interest" description="Disordered" evidence="2">
    <location>
        <begin position="82"/>
        <end position="107"/>
    </location>
</feature>
<dbReference type="PANTHER" id="PTHR13803:SF6">
    <property type="entry name" value="PROTEIN TRANSPORT PROTEIN SEC24D"/>
    <property type="match status" value="1"/>
</dbReference>
<dbReference type="PANTHER" id="PTHR13803">
    <property type="entry name" value="SEC24-RELATED PROTEIN"/>
    <property type="match status" value="1"/>
</dbReference>
<evidence type="ECO:0000256" key="2">
    <source>
        <dbReference type="SAM" id="MobiDB-lite"/>
    </source>
</evidence>
<name>A0ABD0QPC7_CIRMR</name>
<comment type="subcellular location">
    <subcellularLocation>
        <location evidence="1">Endomembrane system</location>
        <topology evidence="1">Peripheral membrane protein</topology>
        <orientation evidence="1">Cytoplasmic side</orientation>
    </subcellularLocation>
</comment>
<accession>A0ABD0QPC7</accession>
<evidence type="ECO:0000259" key="3">
    <source>
        <dbReference type="Pfam" id="PF04815"/>
    </source>
</evidence>
<dbReference type="InterPro" id="IPR036175">
    <property type="entry name" value="Sec23/24_helical_dom_sf"/>
</dbReference>
<dbReference type="Pfam" id="PF04815">
    <property type="entry name" value="Sec23_helical"/>
    <property type="match status" value="1"/>
</dbReference>
<dbReference type="SUPFAM" id="SSF82754">
    <property type="entry name" value="C-terminal, gelsolin-like domain of Sec23/24"/>
    <property type="match status" value="1"/>
</dbReference>
<organism evidence="4 5">
    <name type="scientific">Cirrhinus mrigala</name>
    <name type="common">Mrigala</name>
    <dbReference type="NCBI Taxonomy" id="683832"/>
    <lineage>
        <taxon>Eukaryota</taxon>
        <taxon>Metazoa</taxon>
        <taxon>Chordata</taxon>
        <taxon>Craniata</taxon>
        <taxon>Vertebrata</taxon>
        <taxon>Euteleostomi</taxon>
        <taxon>Actinopterygii</taxon>
        <taxon>Neopterygii</taxon>
        <taxon>Teleostei</taxon>
        <taxon>Ostariophysi</taxon>
        <taxon>Cypriniformes</taxon>
        <taxon>Cyprinidae</taxon>
        <taxon>Labeoninae</taxon>
        <taxon>Labeonini</taxon>
        <taxon>Cirrhinus</taxon>
    </lineage>
</organism>
<protein>
    <recommendedName>
        <fullName evidence="3">Sec23/Sec24 helical domain-containing protein</fullName>
    </recommendedName>
</protein>
<dbReference type="Gene3D" id="1.20.120.730">
    <property type="entry name" value="Sec23/Sec24 helical domain"/>
    <property type="match status" value="1"/>
</dbReference>
<feature type="non-terminal residue" evidence="4">
    <location>
        <position position="107"/>
    </location>
</feature>
<sequence length="107" mass="11706">VFPVYMNSLLKTSALVGSTELSTDDRAFHRFFVNSMGVEETQVLLYPRLIPLHSMDVSSEAIPAPVRCSEERLNESGMFLLENGPVPPTSSRTSSMCPLSATCPQKG</sequence>
<dbReference type="EMBL" id="JAMKFB020000007">
    <property type="protein sequence ID" value="KAL0187760.1"/>
    <property type="molecule type" value="Genomic_DNA"/>
</dbReference>
<dbReference type="InterPro" id="IPR006900">
    <property type="entry name" value="Sec23/24_helical_dom"/>
</dbReference>
<dbReference type="InterPro" id="IPR050550">
    <property type="entry name" value="SEC23_SEC24_subfamily"/>
</dbReference>
<dbReference type="Proteomes" id="UP001529510">
    <property type="component" value="Unassembled WGS sequence"/>
</dbReference>